<dbReference type="AlphaFoldDB" id="A0A928HDT8"/>
<comment type="caution">
    <text evidence="2">The sequence shown here is derived from an EMBL/GenBank/DDBJ whole genome shotgun (WGS) entry which is preliminary data.</text>
</comment>
<feature type="chain" id="PRO_5037897683" description="Peptidase S1 domain-containing protein" evidence="1">
    <location>
        <begin position="21"/>
        <end position="241"/>
    </location>
</feature>
<evidence type="ECO:0000313" key="3">
    <source>
        <dbReference type="Proteomes" id="UP000725649"/>
    </source>
</evidence>
<evidence type="ECO:0000313" key="2">
    <source>
        <dbReference type="EMBL" id="MBE6420804.1"/>
    </source>
</evidence>
<evidence type="ECO:0008006" key="4">
    <source>
        <dbReference type="Google" id="ProtNLM"/>
    </source>
</evidence>
<organism evidence="2 3">
    <name type="scientific">Candidatus Avelusimicrobium gallicola</name>
    <dbReference type="NCBI Taxonomy" id="2562704"/>
    <lineage>
        <taxon>Bacteria</taxon>
        <taxon>Pseudomonadati</taxon>
        <taxon>Elusimicrobiota</taxon>
        <taxon>Elusimicrobia</taxon>
        <taxon>Elusimicrobiales</taxon>
        <taxon>Elusimicrobiaceae</taxon>
        <taxon>Candidatus Avelusimicrobium</taxon>
    </lineage>
</organism>
<keyword evidence="1" id="KW-0732">Signal</keyword>
<proteinExistence type="predicted"/>
<gene>
    <name evidence="2" type="ORF">E7027_01465</name>
</gene>
<protein>
    <recommendedName>
        <fullName evidence="4">Peptidase S1 domain-containing protein</fullName>
    </recommendedName>
</protein>
<reference evidence="2" key="1">
    <citation type="submission" date="2019-04" db="EMBL/GenBank/DDBJ databases">
        <title>Evolution of Biomass-Degrading Anaerobic Consortia Revealed by Metagenomics.</title>
        <authorList>
            <person name="Peng X."/>
        </authorList>
    </citation>
    <scope>NUCLEOTIDE SEQUENCE</scope>
    <source>
        <strain evidence="2">SIG66</strain>
    </source>
</reference>
<dbReference type="EMBL" id="SUVG01000002">
    <property type="protein sequence ID" value="MBE6420804.1"/>
    <property type="molecule type" value="Genomic_DNA"/>
</dbReference>
<dbReference type="Proteomes" id="UP000725649">
    <property type="component" value="Unassembled WGS sequence"/>
</dbReference>
<evidence type="ECO:0000256" key="1">
    <source>
        <dbReference type="SAM" id="SignalP"/>
    </source>
</evidence>
<feature type="signal peptide" evidence="1">
    <location>
        <begin position="1"/>
        <end position="20"/>
    </location>
</feature>
<sequence>MKRRSVVLVACMLFAGGVYAQENSQRQYLANALVRASKKAQQNKYAQVNLSFEWEKKIWLSDMVHRRRPGFRDVVLQVEKDSKRCVGVLLAGQQRVVTAASCAQGKKGFELKEISLGFANGKKGNISADFVQIKQGVAHVTVSRELTEGIEGAAFEQVPQGHSLREYFGSSVLTELSQFFISKGVLSPKARGFNRERLTLKQGEPFFYRGKVVALVNSVPTRLPIAFPGRISEENLVILRS</sequence>
<name>A0A928HDT8_9BACT</name>
<accession>A0A928HDT8</accession>